<feature type="non-terminal residue" evidence="1">
    <location>
        <position position="1"/>
    </location>
</feature>
<dbReference type="InterPro" id="IPR013785">
    <property type="entry name" value="Aldolase_TIM"/>
</dbReference>
<name>A0A4Y7IWR2_PAPSO</name>
<evidence type="ECO:0000313" key="1">
    <source>
        <dbReference type="EMBL" id="RZC52230.1"/>
    </source>
</evidence>
<gene>
    <name evidence="1" type="ORF">C5167_020658</name>
</gene>
<organism evidence="1 2">
    <name type="scientific">Papaver somniferum</name>
    <name type="common">Opium poppy</name>
    <dbReference type="NCBI Taxonomy" id="3469"/>
    <lineage>
        <taxon>Eukaryota</taxon>
        <taxon>Viridiplantae</taxon>
        <taxon>Streptophyta</taxon>
        <taxon>Embryophyta</taxon>
        <taxon>Tracheophyta</taxon>
        <taxon>Spermatophyta</taxon>
        <taxon>Magnoliopsida</taxon>
        <taxon>Ranunculales</taxon>
        <taxon>Papaveraceae</taxon>
        <taxon>Papaveroideae</taxon>
        <taxon>Papaver</taxon>
    </lineage>
</organism>
<reference evidence="1 2" key="1">
    <citation type="journal article" date="2018" name="Science">
        <title>The opium poppy genome and morphinan production.</title>
        <authorList>
            <person name="Guo L."/>
            <person name="Winzer T."/>
            <person name="Yang X."/>
            <person name="Li Y."/>
            <person name="Ning Z."/>
            <person name="He Z."/>
            <person name="Teodor R."/>
            <person name="Lu Y."/>
            <person name="Bowser T.A."/>
            <person name="Graham I.A."/>
            <person name="Ye K."/>
        </authorList>
    </citation>
    <scope>NUCLEOTIDE SEQUENCE [LARGE SCALE GENOMIC DNA]</scope>
    <source>
        <strain evidence="2">cv. HN1</strain>
        <tissue evidence="1">Leaves</tissue>
    </source>
</reference>
<evidence type="ECO:0000313" key="2">
    <source>
        <dbReference type="Proteomes" id="UP000316621"/>
    </source>
</evidence>
<accession>A0A4Y7IWR2</accession>
<sequence length="85" mass="9059">DSSIKGKLGFLIQWVANIFNLWSRVSSIGGIIGIGEGGRDRVGLLHTLATLLESTGSVLIHALLGVKILPLEDQKTDSCKGDDDE</sequence>
<protein>
    <submittedName>
        <fullName evidence="1">Uncharacterized protein</fullName>
    </submittedName>
</protein>
<dbReference type="Proteomes" id="UP000316621">
    <property type="component" value="Chromosome 2"/>
</dbReference>
<dbReference type="STRING" id="3469.A0A4Y7IWR2"/>
<dbReference type="EMBL" id="CM010716">
    <property type="protein sequence ID" value="RZC52230.1"/>
    <property type="molecule type" value="Genomic_DNA"/>
</dbReference>
<proteinExistence type="predicted"/>
<dbReference type="AlphaFoldDB" id="A0A4Y7IWR2"/>
<dbReference type="Gene3D" id="3.20.20.70">
    <property type="entry name" value="Aldolase class I"/>
    <property type="match status" value="1"/>
</dbReference>
<dbReference type="Gramene" id="RZC52230">
    <property type="protein sequence ID" value="RZC52230"/>
    <property type="gene ID" value="C5167_020658"/>
</dbReference>
<keyword evidence="2" id="KW-1185">Reference proteome</keyword>